<evidence type="ECO:0000256" key="6">
    <source>
        <dbReference type="SAM" id="MobiDB-lite"/>
    </source>
</evidence>
<dbReference type="SMART" id="SM00729">
    <property type="entry name" value="Elp3"/>
    <property type="match status" value="1"/>
</dbReference>
<dbReference type="InterPro" id="IPR006638">
    <property type="entry name" value="Elp3/MiaA/NifB-like_rSAM"/>
</dbReference>
<dbReference type="PROSITE" id="PS51918">
    <property type="entry name" value="RADICAL_SAM"/>
    <property type="match status" value="1"/>
</dbReference>
<dbReference type="InterPro" id="IPR007197">
    <property type="entry name" value="rSAM"/>
</dbReference>
<dbReference type="AlphaFoldDB" id="A0A0F9IFN7"/>
<accession>A0A0F9IFN7</accession>
<sequence>MQVTLIFPPSWIPSQPFLSLPSLQGFLKKEGVDNVSIRDLNIETMDALLSADKVKDTHAKLSRGEPRKSRLPQFAPTGQDTKSFETTENEADVFSRLGWAKDVIEGENILQKVEWAKATLRSEGFYDIEDYVESWKIIDRWLQAYGMLYYPSEITIADNSMRYSVYSSSDIIKAANDENENPYCDLFRGHILDSIVNDEPSLIGISVTATSQIIPAFTLARLLRERSKNIHITMGGSVFTKLIDNLRRPHRLFELVDSFIVFEGEHALLNLIEQIEGNKDFSKVPNLVYREDGQTRVNEPFHIEDINSLPTPEYDGFPLDLYLSPMRVLPLQGSRGCYWRKCTFCNLHVDHLRFRLRDLDLVLEDIAKLKEEYKTNYLFFSDECMPVRQLDNLSSRLISEGNDIKWMAGVRFDKGLTKDVVQKARDAGCLKMVFGLESSNKRILSLMDKGIETDIVRNIVEYCLDSDVAIHMYVIVGFPSETREETLETLDFVISNEGLMKSRGASCLPCLFELEKHAPIMRDPGKYGLTSIAHPKQDDMSLGYFYETNEGMTPDEASNIYRYVKEEIDKRLPMFPYNFSMSDGLLYLDHVSDDARQKTVTLAHCKTTAQV</sequence>
<evidence type="ECO:0000256" key="3">
    <source>
        <dbReference type="ARBA" id="ARBA00022723"/>
    </source>
</evidence>
<comment type="caution">
    <text evidence="9">The sequence shown here is derived from an EMBL/GenBank/DDBJ whole genome shotgun (WGS) entry which is preliminary data.</text>
</comment>
<comment type="cofactor">
    <cofactor evidence="1">
        <name>[4Fe-4S] cluster</name>
        <dbReference type="ChEBI" id="CHEBI:49883"/>
    </cofactor>
</comment>
<evidence type="ECO:0000313" key="9">
    <source>
        <dbReference type="EMBL" id="KKM26396.1"/>
    </source>
</evidence>
<dbReference type="InterPro" id="IPR036724">
    <property type="entry name" value="Cobalamin-bd_sf"/>
</dbReference>
<dbReference type="PROSITE" id="PS51332">
    <property type="entry name" value="B12_BINDING"/>
    <property type="match status" value="1"/>
</dbReference>
<feature type="compositionally biased region" description="Basic and acidic residues" evidence="6">
    <location>
        <begin position="59"/>
        <end position="68"/>
    </location>
</feature>
<keyword evidence="5" id="KW-0411">Iron-sulfur</keyword>
<evidence type="ECO:0000259" key="8">
    <source>
        <dbReference type="PROSITE" id="PS51918"/>
    </source>
</evidence>
<dbReference type="Pfam" id="PF04055">
    <property type="entry name" value="Radical_SAM"/>
    <property type="match status" value="1"/>
</dbReference>
<dbReference type="PANTHER" id="PTHR43409:SF7">
    <property type="entry name" value="BLL1977 PROTEIN"/>
    <property type="match status" value="1"/>
</dbReference>
<dbReference type="GO" id="GO:0051536">
    <property type="term" value="F:iron-sulfur cluster binding"/>
    <property type="evidence" value="ECO:0007669"/>
    <property type="project" value="UniProtKB-KW"/>
</dbReference>
<dbReference type="InterPro" id="IPR006158">
    <property type="entry name" value="Cobalamin-bd"/>
</dbReference>
<dbReference type="InterPro" id="IPR058240">
    <property type="entry name" value="rSAM_sf"/>
</dbReference>
<dbReference type="SFLD" id="SFLDS00029">
    <property type="entry name" value="Radical_SAM"/>
    <property type="match status" value="1"/>
</dbReference>
<reference evidence="9" key="1">
    <citation type="journal article" date="2015" name="Nature">
        <title>Complex archaea that bridge the gap between prokaryotes and eukaryotes.</title>
        <authorList>
            <person name="Spang A."/>
            <person name="Saw J.H."/>
            <person name="Jorgensen S.L."/>
            <person name="Zaremba-Niedzwiedzka K."/>
            <person name="Martijn J."/>
            <person name="Lind A.E."/>
            <person name="van Eijk R."/>
            <person name="Schleper C."/>
            <person name="Guy L."/>
            <person name="Ettema T.J."/>
        </authorList>
    </citation>
    <scope>NUCLEOTIDE SEQUENCE</scope>
</reference>
<dbReference type="SUPFAM" id="SSF52242">
    <property type="entry name" value="Cobalamin (vitamin B12)-binding domain"/>
    <property type="match status" value="1"/>
</dbReference>
<evidence type="ECO:0000259" key="7">
    <source>
        <dbReference type="PROSITE" id="PS51332"/>
    </source>
</evidence>
<dbReference type="InterPro" id="IPR023404">
    <property type="entry name" value="rSAM_horseshoe"/>
</dbReference>
<name>A0A0F9IFN7_9ZZZZ</name>
<gene>
    <name evidence="9" type="ORF">LCGC14_1585220</name>
</gene>
<dbReference type="Gene3D" id="3.80.30.20">
    <property type="entry name" value="tm_1862 like domain"/>
    <property type="match status" value="1"/>
</dbReference>
<dbReference type="Gene3D" id="3.40.50.280">
    <property type="entry name" value="Cobalamin-binding domain"/>
    <property type="match status" value="1"/>
</dbReference>
<evidence type="ECO:0000256" key="5">
    <source>
        <dbReference type="ARBA" id="ARBA00023014"/>
    </source>
</evidence>
<proteinExistence type="predicted"/>
<dbReference type="GO" id="GO:0005829">
    <property type="term" value="C:cytosol"/>
    <property type="evidence" value="ECO:0007669"/>
    <property type="project" value="TreeGrafter"/>
</dbReference>
<dbReference type="PANTHER" id="PTHR43409">
    <property type="entry name" value="ANAEROBIC MAGNESIUM-PROTOPORPHYRIN IX MONOMETHYL ESTER CYCLASE-RELATED"/>
    <property type="match status" value="1"/>
</dbReference>
<dbReference type="GO" id="GO:0046872">
    <property type="term" value="F:metal ion binding"/>
    <property type="evidence" value="ECO:0007669"/>
    <property type="project" value="UniProtKB-KW"/>
</dbReference>
<dbReference type="GO" id="GO:0031419">
    <property type="term" value="F:cobalamin binding"/>
    <property type="evidence" value="ECO:0007669"/>
    <property type="project" value="InterPro"/>
</dbReference>
<evidence type="ECO:0000256" key="1">
    <source>
        <dbReference type="ARBA" id="ARBA00001966"/>
    </source>
</evidence>
<evidence type="ECO:0000256" key="2">
    <source>
        <dbReference type="ARBA" id="ARBA00022691"/>
    </source>
</evidence>
<dbReference type="GO" id="GO:0003824">
    <property type="term" value="F:catalytic activity"/>
    <property type="evidence" value="ECO:0007669"/>
    <property type="project" value="InterPro"/>
</dbReference>
<organism evidence="9">
    <name type="scientific">marine sediment metagenome</name>
    <dbReference type="NCBI Taxonomy" id="412755"/>
    <lineage>
        <taxon>unclassified sequences</taxon>
        <taxon>metagenomes</taxon>
        <taxon>ecological metagenomes</taxon>
    </lineage>
</organism>
<dbReference type="InterPro" id="IPR051198">
    <property type="entry name" value="BchE-like"/>
</dbReference>
<dbReference type="EMBL" id="LAZR01012520">
    <property type="protein sequence ID" value="KKM26396.1"/>
    <property type="molecule type" value="Genomic_DNA"/>
</dbReference>
<dbReference type="SFLD" id="SFLDG01082">
    <property type="entry name" value="B12-binding_domain_containing"/>
    <property type="match status" value="1"/>
</dbReference>
<evidence type="ECO:0000256" key="4">
    <source>
        <dbReference type="ARBA" id="ARBA00023004"/>
    </source>
</evidence>
<feature type="region of interest" description="Disordered" evidence="6">
    <location>
        <begin position="59"/>
        <end position="82"/>
    </location>
</feature>
<keyword evidence="3" id="KW-0479">Metal-binding</keyword>
<feature type="domain" description="B12-binding" evidence="7">
    <location>
        <begin position="116"/>
        <end position="282"/>
    </location>
</feature>
<feature type="domain" description="Radical SAM core" evidence="8">
    <location>
        <begin position="323"/>
        <end position="547"/>
    </location>
</feature>
<keyword evidence="2" id="KW-0949">S-adenosyl-L-methionine</keyword>
<dbReference type="SUPFAM" id="SSF102114">
    <property type="entry name" value="Radical SAM enzymes"/>
    <property type="match status" value="1"/>
</dbReference>
<protein>
    <submittedName>
        <fullName evidence="9">Uncharacterized protein</fullName>
    </submittedName>
</protein>
<keyword evidence="4" id="KW-0408">Iron</keyword>